<name>A0ABQ5AZX3_9ASTR</name>
<keyword evidence="3" id="KW-0548">Nucleotidyltransferase</keyword>
<comment type="caution">
    <text evidence="3">The sequence shown here is derived from an EMBL/GenBank/DDBJ whole genome shotgun (WGS) entry which is preliminary data.</text>
</comment>
<dbReference type="SUPFAM" id="SSF53098">
    <property type="entry name" value="Ribonuclease H-like"/>
    <property type="match status" value="1"/>
</dbReference>
<dbReference type="GO" id="GO:0003964">
    <property type="term" value="F:RNA-directed DNA polymerase activity"/>
    <property type="evidence" value="ECO:0007669"/>
    <property type="project" value="UniProtKB-KW"/>
</dbReference>
<dbReference type="EMBL" id="BQNB010012812">
    <property type="protein sequence ID" value="GJT08210.1"/>
    <property type="molecule type" value="Genomic_DNA"/>
</dbReference>
<evidence type="ECO:0000313" key="4">
    <source>
        <dbReference type="Proteomes" id="UP001151760"/>
    </source>
</evidence>
<dbReference type="InterPro" id="IPR043502">
    <property type="entry name" value="DNA/RNA_pol_sf"/>
</dbReference>
<dbReference type="PANTHER" id="PTHR34072">
    <property type="entry name" value="ENZYMATIC POLYPROTEIN-RELATED"/>
    <property type="match status" value="1"/>
</dbReference>
<gene>
    <name evidence="3" type="ORF">Tco_0842672</name>
</gene>
<dbReference type="InterPro" id="IPR012337">
    <property type="entry name" value="RNaseH-like_sf"/>
</dbReference>
<dbReference type="InterPro" id="IPR041577">
    <property type="entry name" value="RT_RNaseH_2"/>
</dbReference>
<accession>A0ABQ5AZX3</accession>
<feature type="domain" description="Reverse transcriptase/retrotransposon-derived protein RNase H-like" evidence="1">
    <location>
        <begin position="13"/>
        <end position="94"/>
    </location>
</feature>
<dbReference type="InterPro" id="IPR043128">
    <property type="entry name" value="Rev_trsase/Diguanyl_cyclase"/>
</dbReference>
<dbReference type="Pfam" id="PF24626">
    <property type="entry name" value="SH3_Tf2-1"/>
    <property type="match status" value="1"/>
</dbReference>
<evidence type="ECO:0000259" key="1">
    <source>
        <dbReference type="Pfam" id="PF17919"/>
    </source>
</evidence>
<reference evidence="3" key="2">
    <citation type="submission" date="2022-01" db="EMBL/GenBank/DDBJ databases">
        <authorList>
            <person name="Yamashiro T."/>
            <person name="Shiraishi A."/>
            <person name="Satake H."/>
            <person name="Nakayama K."/>
        </authorList>
    </citation>
    <scope>NUCLEOTIDE SEQUENCE</scope>
</reference>
<keyword evidence="3" id="KW-0808">Transferase</keyword>
<reference evidence="3" key="1">
    <citation type="journal article" date="2022" name="Int. J. Mol. Sci.">
        <title>Draft Genome of Tanacetum Coccineum: Genomic Comparison of Closely Related Tanacetum-Family Plants.</title>
        <authorList>
            <person name="Yamashiro T."/>
            <person name="Shiraishi A."/>
            <person name="Nakayama K."/>
            <person name="Satake H."/>
        </authorList>
    </citation>
    <scope>NUCLEOTIDE SEQUENCE</scope>
</reference>
<sequence length="683" mass="76997">MTKLTQKSIKFNWGKKEETAFQTLKQKLCSASILALPKGSENFIVYCDASHKGLGAVLMQKEKVIAYASRQLKIHKKNYTTHDLELGVVVFALKISERVEHEHRDGFGSCYVDYDYEVTFITGKALVVADALSQKSRPKPLRVRALVMIIGLNLPVQILNAQVEARKEENYGIEDLCGMIKNLEPRVDGKLCLKNRNNLWETDIMEKFTRQYLKEVVSRHGVPVLIISDRDSKFTSHFWKSLNEALASCDQQRSYAVKRHKPLEFQVGDKKLMKATAGVSMSSFKGLKDHEVTRSDDVPDDIEATAVSSLNHVVFVSTSCWICWGIVNVATSWIEDIIVTADYDLDYGSSCCLVAYIWEKDLGKLNPRYIGPFKILTKVGTVAYQLELPEQQIRVHNTFHVSNLKKCLSDEPLAIPLDKIHVSASIKQQESIKATREGGKAIKEITTTTTAVAATVTNSKTKGKRLPKPILLPQLREEVIKGHYRNKCPKRKDQQNKGARGRACVMRTEEPQQNPNVVTGTFLLNDHYACILFDLGTDKSFVSTGFTTFINITPYAIDTSYNVELVDGRVVSTNIVLCGCTLNLLDHLFKLDLLLTELGSFNVIVGMDWLSNHRVEIVCYEKIVRIPLPNGETLEIQGERPKKDTKPLLCMKTDEKKLEDIPIVRNFPEVFLDDLSGLPRCVK</sequence>
<proteinExistence type="predicted"/>
<evidence type="ECO:0000259" key="2">
    <source>
        <dbReference type="Pfam" id="PF24626"/>
    </source>
</evidence>
<dbReference type="Gene3D" id="2.40.70.10">
    <property type="entry name" value="Acid Proteases"/>
    <property type="match status" value="1"/>
</dbReference>
<organism evidence="3 4">
    <name type="scientific">Tanacetum coccineum</name>
    <dbReference type="NCBI Taxonomy" id="301880"/>
    <lineage>
        <taxon>Eukaryota</taxon>
        <taxon>Viridiplantae</taxon>
        <taxon>Streptophyta</taxon>
        <taxon>Embryophyta</taxon>
        <taxon>Tracheophyta</taxon>
        <taxon>Spermatophyta</taxon>
        <taxon>Magnoliopsida</taxon>
        <taxon>eudicotyledons</taxon>
        <taxon>Gunneridae</taxon>
        <taxon>Pentapetalae</taxon>
        <taxon>asterids</taxon>
        <taxon>campanulids</taxon>
        <taxon>Asterales</taxon>
        <taxon>Asteraceae</taxon>
        <taxon>Asteroideae</taxon>
        <taxon>Anthemideae</taxon>
        <taxon>Anthemidinae</taxon>
        <taxon>Tanacetum</taxon>
    </lineage>
</organism>
<feature type="domain" description="Tf2-1-like SH3-like" evidence="2">
    <location>
        <begin position="363"/>
        <end position="407"/>
    </location>
</feature>
<dbReference type="PANTHER" id="PTHR34072:SF52">
    <property type="entry name" value="RIBONUCLEASE H"/>
    <property type="match status" value="1"/>
</dbReference>
<dbReference type="SUPFAM" id="SSF56672">
    <property type="entry name" value="DNA/RNA polymerases"/>
    <property type="match status" value="1"/>
</dbReference>
<keyword evidence="3" id="KW-0695">RNA-directed DNA polymerase</keyword>
<dbReference type="Gene3D" id="3.30.70.270">
    <property type="match status" value="1"/>
</dbReference>
<dbReference type="Pfam" id="PF17919">
    <property type="entry name" value="RT_RNaseH_2"/>
    <property type="match status" value="1"/>
</dbReference>
<keyword evidence="4" id="KW-1185">Reference proteome</keyword>
<dbReference type="InterPro" id="IPR056924">
    <property type="entry name" value="SH3_Tf2-1"/>
</dbReference>
<dbReference type="Pfam" id="PF08284">
    <property type="entry name" value="RVP_2"/>
    <property type="match status" value="1"/>
</dbReference>
<dbReference type="InterPro" id="IPR021109">
    <property type="entry name" value="Peptidase_aspartic_dom_sf"/>
</dbReference>
<evidence type="ECO:0000313" key="3">
    <source>
        <dbReference type="EMBL" id="GJT08210.1"/>
    </source>
</evidence>
<dbReference type="Proteomes" id="UP001151760">
    <property type="component" value="Unassembled WGS sequence"/>
</dbReference>
<dbReference type="CDD" id="cd00303">
    <property type="entry name" value="retropepsin_like"/>
    <property type="match status" value="1"/>
</dbReference>
<protein>
    <submittedName>
        <fullName evidence="3">Reverse transcriptase domain-containing protein</fullName>
    </submittedName>
</protein>